<dbReference type="OrthoDB" id="312624at2"/>
<keyword evidence="2" id="KW-1185">Reference proteome</keyword>
<proteinExistence type="predicted"/>
<dbReference type="Proteomes" id="UP000243207">
    <property type="component" value="Chromosome I"/>
</dbReference>
<accession>A0A1H1T9E1</accession>
<sequence>MSIDEQATAPLSVVIIGAGFGGIGLAIRLDQAGISDWLILEKGGDVGGTWRDNSYPGAACDVPSHLYSYSFEPKPDWSTRYARQEEIHQYIRHCVRKYHLAPRLRLDCEVTAARFDEASGLWHVTTAQGEELTARALVSACGQLNRPLYPSIPGLESFAGDAFHSAKWKHDVELEGKRVAVIGTGASAIQFVPQIAPKVSHLTVYQRSAPYVIPKADREYSQRDHQRLHAWPALQKLARGLQYLAHESRALAFISYPQMMKSTENAFYKHLQQGVTDPAKRAKLIPDYPIGCKRILISNDFYPALDRANVEIVTNRIERVEPAGVRTSDGELHETDVLIYGTGFAATEFLAPMAITGRDGQELNHAWRAGAEAYKGISVSGFPNLFVLYGPNTNLGHSSIIYMLESQFNYVIGCLQTLHRRGLRYMDVRPEVQGAFNVDIQQAASETVWSRGCTSWYQTAEGKQTNNWPGYTFSYRRLTRKPEMSDYECAR</sequence>
<dbReference type="EMBL" id="LT629736">
    <property type="protein sequence ID" value="SDS56229.1"/>
    <property type="molecule type" value="Genomic_DNA"/>
</dbReference>
<evidence type="ECO:0000313" key="1">
    <source>
        <dbReference type="EMBL" id="SDS56229.1"/>
    </source>
</evidence>
<dbReference type="Pfam" id="PF13738">
    <property type="entry name" value="Pyr_redox_3"/>
    <property type="match status" value="1"/>
</dbReference>
<dbReference type="InterPro" id="IPR036188">
    <property type="entry name" value="FAD/NAD-bd_sf"/>
</dbReference>
<evidence type="ECO:0000313" key="2">
    <source>
        <dbReference type="Proteomes" id="UP000243207"/>
    </source>
</evidence>
<dbReference type="PANTHER" id="PTHR42877:SF4">
    <property type="entry name" value="FAD_NAD(P)-BINDING DOMAIN-CONTAINING PROTEIN-RELATED"/>
    <property type="match status" value="1"/>
</dbReference>
<dbReference type="RefSeq" id="WP_093393308.1">
    <property type="nucleotide sequence ID" value="NZ_LT629736.1"/>
</dbReference>
<reference evidence="2" key="1">
    <citation type="submission" date="2016-10" db="EMBL/GenBank/DDBJ databases">
        <authorList>
            <person name="Varghese N."/>
            <person name="Submissions S."/>
        </authorList>
    </citation>
    <scope>NUCLEOTIDE SEQUENCE [LARGE SCALE GENOMIC DNA]</scope>
    <source>
        <strain evidence="2">NRRL B-51270</strain>
    </source>
</reference>
<dbReference type="STRING" id="487184.SAMN05216421_1751"/>
<dbReference type="AlphaFoldDB" id="A0A1H1T9E1"/>
<protein>
    <submittedName>
        <fullName evidence="1">Predicted flavoprotein CzcO associated with the cation diffusion facilitator CzcD</fullName>
    </submittedName>
</protein>
<dbReference type="Gene3D" id="3.50.50.60">
    <property type="entry name" value="FAD/NAD(P)-binding domain"/>
    <property type="match status" value="2"/>
</dbReference>
<dbReference type="SUPFAM" id="SSF51905">
    <property type="entry name" value="FAD/NAD(P)-binding domain"/>
    <property type="match status" value="1"/>
</dbReference>
<dbReference type="InterPro" id="IPR051209">
    <property type="entry name" value="FAD-bind_Monooxygenase_sf"/>
</dbReference>
<name>A0A1H1T9E1_9GAMM</name>
<dbReference type="PRINTS" id="PR00411">
    <property type="entry name" value="PNDRDTASEI"/>
</dbReference>
<dbReference type="PANTHER" id="PTHR42877">
    <property type="entry name" value="L-ORNITHINE N(5)-MONOOXYGENASE-RELATED"/>
    <property type="match status" value="1"/>
</dbReference>
<gene>
    <name evidence="1" type="ORF">SAMN05216421_1751</name>
</gene>
<organism evidence="1 2">
    <name type="scientific">Halopseudomonas xinjiangensis</name>
    <dbReference type="NCBI Taxonomy" id="487184"/>
    <lineage>
        <taxon>Bacteria</taxon>
        <taxon>Pseudomonadati</taxon>
        <taxon>Pseudomonadota</taxon>
        <taxon>Gammaproteobacteria</taxon>
        <taxon>Pseudomonadales</taxon>
        <taxon>Pseudomonadaceae</taxon>
        <taxon>Halopseudomonas</taxon>
    </lineage>
</organism>